<feature type="compositionally biased region" description="Low complexity" evidence="1">
    <location>
        <begin position="176"/>
        <end position="187"/>
    </location>
</feature>
<dbReference type="AlphaFoldDB" id="L8H3A0"/>
<name>L8H3A0_ACACF</name>
<dbReference type="GeneID" id="14919665"/>
<dbReference type="Proteomes" id="UP000011083">
    <property type="component" value="Unassembled WGS sequence"/>
</dbReference>
<dbReference type="RefSeq" id="XP_004340955.1">
    <property type="nucleotide sequence ID" value="XM_004340907.1"/>
</dbReference>
<reference evidence="2 3" key="1">
    <citation type="journal article" date="2013" name="Genome Biol.">
        <title>Genome of Acanthamoeba castellanii highlights extensive lateral gene transfer and early evolution of tyrosine kinase signaling.</title>
        <authorList>
            <person name="Clarke M."/>
            <person name="Lohan A.J."/>
            <person name="Liu B."/>
            <person name="Lagkouvardos I."/>
            <person name="Roy S."/>
            <person name="Zafar N."/>
            <person name="Bertelli C."/>
            <person name="Schilde C."/>
            <person name="Kianianmomeni A."/>
            <person name="Burglin T.R."/>
            <person name="Frech C."/>
            <person name="Turcotte B."/>
            <person name="Kopec K.O."/>
            <person name="Synnott J.M."/>
            <person name="Choo C."/>
            <person name="Paponov I."/>
            <person name="Finkler A."/>
            <person name="Soon Heng Tan C."/>
            <person name="Hutchins A.P."/>
            <person name="Weinmeier T."/>
            <person name="Rattei T."/>
            <person name="Chu J.S."/>
            <person name="Gimenez G."/>
            <person name="Irimia M."/>
            <person name="Rigden D.J."/>
            <person name="Fitzpatrick D.A."/>
            <person name="Lorenzo-Morales J."/>
            <person name="Bateman A."/>
            <person name="Chiu C.H."/>
            <person name="Tang P."/>
            <person name="Hegemann P."/>
            <person name="Fromm H."/>
            <person name="Raoult D."/>
            <person name="Greub G."/>
            <person name="Miranda-Saavedra D."/>
            <person name="Chen N."/>
            <person name="Nash P."/>
            <person name="Ginger M.L."/>
            <person name="Horn M."/>
            <person name="Schaap P."/>
            <person name="Caler L."/>
            <person name="Loftus B."/>
        </authorList>
    </citation>
    <scope>NUCLEOTIDE SEQUENCE [LARGE SCALE GENOMIC DNA]</scope>
    <source>
        <strain evidence="2 3">Neff</strain>
    </source>
</reference>
<organism evidence="2 3">
    <name type="scientific">Acanthamoeba castellanii (strain ATCC 30010 / Neff)</name>
    <dbReference type="NCBI Taxonomy" id="1257118"/>
    <lineage>
        <taxon>Eukaryota</taxon>
        <taxon>Amoebozoa</taxon>
        <taxon>Discosea</taxon>
        <taxon>Longamoebia</taxon>
        <taxon>Centramoebida</taxon>
        <taxon>Acanthamoebidae</taxon>
        <taxon>Acanthamoeba</taxon>
    </lineage>
</organism>
<dbReference type="EMBL" id="KB007940">
    <property type="protein sequence ID" value="ELR18896.1"/>
    <property type="molecule type" value="Genomic_DNA"/>
</dbReference>
<proteinExistence type="predicted"/>
<feature type="compositionally biased region" description="Pro residues" evidence="1">
    <location>
        <begin position="1"/>
        <end position="10"/>
    </location>
</feature>
<sequence length="187" mass="20105">MLAPPPPLPRPLRARSSRRPPSETPSRCPFLSPPLLLPALPSTTATTRSPLSSTATAWDGNGSTSSFSSMLRPTSPCPLAARCPPTAAASSSRRRRTPPRRPSRPRLLPRLRLSSVHRRPAAAQARATARWTSAATSTRSRGIEGRRNNSNIINNSTISSTIRHRIARRPTPPNPSASTLLLASSCT</sequence>
<dbReference type="KEGG" id="acan:ACA1_037500"/>
<feature type="compositionally biased region" description="Polar residues" evidence="1">
    <location>
        <begin position="61"/>
        <end position="72"/>
    </location>
</feature>
<feature type="compositionally biased region" description="Low complexity" evidence="1">
    <location>
        <begin position="77"/>
        <end position="91"/>
    </location>
</feature>
<feature type="compositionally biased region" description="Basic residues" evidence="1">
    <location>
        <begin position="92"/>
        <end position="109"/>
    </location>
</feature>
<evidence type="ECO:0000313" key="2">
    <source>
        <dbReference type="EMBL" id="ELR18896.1"/>
    </source>
</evidence>
<evidence type="ECO:0000256" key="1">
    <source>
        <dbReference type="SAM" id="MobiDB-lite"/>
    </source>
</evidence>
<gene>
    <name evidence="2" type="ORF">ACA1_037500</name>
</gene>
<protein>
    <submittedName>
        <fullName evidence="2">Uncharacterized protein</fullName>
    </submittedName>
</protein>
<feature type="region of interest" description="Disordered" evidence="1">
    <location>
        <begin position="1"/>
        <end position="109"/>
    </location>
</feature>
<evidence type="ECO:0000313" key="3">
    <source>
        <dbReference type="Proteomes" id="UP000011083"/>
    </source>
</evidence>
<dbReference type="VEuPathDB" id="AmoebaDB:ACA1_037500"/>
<feature type="region of interest" description="Disordered" evidence="1">
    <location>
        <begin position="167"/>
        <end position="187"/>
    </location>
</feature>
<feature type="compositionally biased region" description="Low complexity" evidence="1">
    <location>
        <begin position="37"/>
        <end position="57"/>
    </location>
</feature>
<keyword evidence="3" id="KW-1185">Reference proteome</keyword>
<accession>L8H3A0</accession>